<dbReference type="EMBL" id="CAADFZ010000081">
    <property type="protein sequence ID" value="VFK66162.1"/>
    <property type="molecule type" value="Genomic_DNA"/>
</dbReference>
<dbReference type="EMBL" id="CAADGD010000045">
    <property type="protein sequence ID" value="VFK70973.1"/>
    <property type="molecule type" value="Genomic_DNA"/>
</dbReference>
<dbReference type="AlphaFoldDB" id="A0A451AY65"/>
<name>A0A451AY65_9GAMM</name>
<proteinExistence type="predicted"/>
<accession>A0A451AY65</accession>
<evidence type="ECO:0000313" key="2">
    <source>
        <dbReference type="EMBL" id="VFK70973.1"/>
    </source>
</evidence>
<evidence type="ECO:0000313" key="1">
    <source>
        <dbReference type="EMBL" id="VFK66162.1"/>
    </source>
</evidence>
<reference evidence="2" key="1">
    <citation type="submission" date="2019-02" db="EMBL/GenBank/DDBJ databases">
        <authorList>
            <person name="Gruber-Vodicka R. H."/>
            <person name="Seah K. B. B."/>
        </authorList>
    </citation>
    <scope>NUCLEOTIDE SEQUENCE</scope>
    <source>
        <strain evidence="2">BECK_BY19</strain>
        <strain evidence="1">BECK_BY8</strain>
    </source>
</reference>
<organism evidence="2">
    <name type="scientific">Candidatus Kentrum sp. UNK</name>
    <dbReference type="NCBI Taxonomy" id="2126344"/>
    <lineage>
        <taxon>Bacteria</taxon>
        <taxon>Pseudomonadati</taxon>
        <taxon>Pseudomonadota</taxon>
        <taxon>Gammaproteobacteria</taxon>
        <taxon>Candidatus Kentrum</taxon>
    </lineage>
</organism>
<gene>
    <name evidence="1" type="ORF">BECKUNK1418G_GA0071005_10812</name>
    <name evidence="2" type="ORF">BECKUNK1418H_GA0071006_104522</name>
</gene>
<sequence length="107" mass="11783">METAGALAVLAAILLQTQSYLTQPEMATIPIKQATEGAAFIDGIDQRPPVVAYVPFAEQNYDIYLSSLDKWRPTVNGITSLFPREFFISRDLATSCISDQGNRIIIC</sequence>
<protein>
    <submittedName>
        <fullName evidence="2">Uncharacterized protein</fullName>
    </submittedName>
</protein>